<sequence>DKDYRATKRKEMMNIIKSEDRFSEEKGQLFIASVKGHIDMNHINDHINFPPIWRK</sequence>
<dbReference type="EMBL" id="SNRW01048778">
    <property type="protein sequence ID" value="KAA6312452.1"/>
    <property type="molecule type" value="Genomic_DNA"/>
</dbReference>
<comment type="caution">
    <text evidence="1">The sequence shown here is derived from an EMBL/GenBank/DDBJ whole genome shotgun (WGS) entry which is preliminary data.</text>
</comment>
<feature type="non-terminal residue" evidence="1">
    <location>
        <position position="1"/>
    </location>
</feature>
<gene>
    <name evidence="1" type="ORF">EZS28_055922</name>
</gene>
<evidence type="ECO:0000313" key="2">
    <source>
        <dbReference type="Proteomes" id="UP000324800"/>
    </source>
</evidence>
<name>A0A5J4PTI7_9EUKA</name>
<evidence type="ECO:0000313" key="1">
    <source>
        <dbReference type="EMBL" id="KAA6312452.1"/>
    </source>
</evidence>
<dbReference type="Proteomes" id="UP000324800">
    <property type="component" value="Unassembled WGS sequence"/>
</dbReference>
<proteinExistence type="predicted"/>
<reference evidence="1 2" key="1">
    <citation type="submission" date="2019-03" db="EMBL/GenBank/DDBJ databases">
        <title>Single cell metagenomics reveals metabolic interactions within the superorganism composed of flagellate Streblomastix strix and complex community of Bacteroidetes bacteria on its surface.</title>
        <authorList>
            <person name="Treitli S.C."/>
            <person name="Kolisko M."/>
            <person name="Husnik F."/>
            <person name="Keeling P."/>
            <person name="Hampl V."/>
        </authorList>
    </citation>
    <scope>NUCLEOTIDE SEQUENCE [LARGE SCALE GENOMIC DNA]</scope>
    <source>
        <strain evidence="1">ST1C</strain>
    </source>
</reference>
<dbReference type="AlphaFoldDB" id="A0A5J4PTI7"/>
<organism evidence="1 2">
    <name type="scientific">Streblomastix strix</name>
    <dbReference type="NCBI Taxonomy" id="222440"/>
    <lineage>
        <taxon>Eukaryota</taxon>
        <taxon>Metamonada</taxon>
        <taxon>Preaxostyla</taxon>
        <taxon>Oxymonadida</taxon>
        <taxon>Streblomastigidae</taxon>
        <taxon>Streblomastix</taxon>
    </lineage>
</organism>
<accession>A0A5J4PTI7</accession>
<dbReference type="OrthoDB" id="10524412at2759"/>
<protein>
    <submittedName>
        <fullName evidence="1">Uncharacterized protein</fullName>
    </submittedName>
</protein>